<dbReference type="AlphaFoldDB" id="S3CHJ6"/>
<evidence type="ECO:0000313" key="4">
    <source>
        <dbReference type="Proteomes" id="UP000016922"/>
    </source>
</evidence>
<name>S3CHJ6_GLAL2</name>
<evidence type="ECO:0000256" key="2">
    <source>
        <dbReference type="SAM" id="SignalP"/>
    </source>
</evidence>
<feature type="chain" id="PRO_5004507215" description="Extracellular membrane protein CFEM domain-containing protein" evidence="2">
    <location>
        <begin position="20"/>
        <end position="352"/>
    </location>
</feature>
<feature type="signal peptide" evidence="2">
    <location>
        <begin position="1"/>
        <end position="19"/>
    </location>
</feature>
<keyword evidence="4" id="KW-1185">Reference proteome</keyword>
<gene>
    <name evidence="3" type="ORF">GLAREA_08607</name>
</gene>
<dbReference type="eggNOG" id="ENOG502T11E">
    <property type="taxonomic scope" value="Eukaryota"/>
</dbReference>
<dbReference type="HOGENOM" id="CLU_787669_0_0_1"/>
<proteinExistence type="predicted"/>
<dbReference type="KEGG" id="glz:GLAREA_08607"/>
<dbReference type="EMBL" id="KE145373">
    <property type="protein sequence ID" value="EPE24754.1"/>
    <property type="molecule type" value="Genomic_DNA"/>
</dbReference>
<dbReference type="Proteomes" id="UP000016922">
    <property type="component" value="Unassembled WGS sequence"/>
</dbReference>
<reference evidence="3 4" key="1">
    <citation type="journal article" date="2013" name="BMC Genomics">
        <title>Genomics-driven discovery of the pneumocandin biosynthetic gene cluster in the fungus Glarea lozoyensis.</title>
        <authorList>
            <person name="Chen L."/>
            <person name="Yue Q."/>
            <person name="Zhang X."/>
            <person name="Xiang M."/>
            <person name="Wang C."/>
            <person name="Li S."/>
            <person name="Che Y."/>
            <person name="Ortiz-Lopez F.J."/>
            <person name="Bills G.F."/>
            <person name="Liu X."/>
            <person name="An Z."/>
        </authorList>
    </citation>
    <scope>NUCLEOTIDE SEQUENCE [LARGE SCALE GENOMIC DNA]</scope>
    <source>
        <strain evidence="4">ATCC 20868 / MF5171</strain>
    </source>
</reference>
<feature type="compositionally biased region" description="Low complexity" evidence="1">
    <location>
        <begin position="293"/>
        <end position="304"/>
    </location>
</feature>
<protein>
    <recommendedName>
        <fullName evidence="5">Extracellular membrane protein CFEM domain-containing protein</fullName>
    </recommendedName>
</protein>
<organism evidence="3 4">
    <name type="scientific">Glarea lozoyensis (strain ATCC 20868 / MF5171)</name>
    <dbReference type="NCBI Taxonomy" id="1116229"/>
    <lineage>
        <taxon>Eukaryota</taxon>
        <taxon>Fungi</taxon>
        <taxon>Dikarya</taxon>
        <taxon>Ascomycota</taxon>
        <taxon>Pezizomycotina</taxon>
        <taxon>Leotiomycetes</taxon>
        <taxon>Helotiales</taxon>
        <taxon>Helotiaceae</taxon>
        <taxon>Glarea</taxon>
    </lineage>
</organism>
<dbReference type="GeneID" id="19467655"/>
<dbReference type="RefSeq" id="XP_008088842.1">
    <property type="nucleotide sequence ID" value="XM_008090651.1"/>
</dbReference>
<sequence>MHTHNLLIFTPTFALYITAHLLAPRNQIHQLNALPSPSPTPPPTIELKSNLSCLLLGEALAICGSLTPSFATLDATVQAKCLCYSSTVWRPDLFDGAVGGCADFASRSATSAYGALKGIEGFCGGVGDVERVGGMGGMGVDGMVGGSVGGGSVGGMTMSVVVGGNAGCSQVQSIMAACSQLTPGFGGMNDRARAKCLCYPNSGTWAPTIFDNALSTCNAFAKTAEPTLFSSLADMQGFCSSVGNFAVASTTMASLPPVVTEISVLPLPAPISSLDLSVTATNPPTTPSPEIQPSSTSPSDLPTPNHGMQTSSPLPVIVPTGHASRPKPYVSATKWEVIMISAVCAGVVLFLW</sequence>
<feature type="region of interest" description="Disordered" evidence="1">
    <location>
        <begin position="276"/>
        <end position="317"/>
    </location>
</feature>
<feature type="compositionally biased region" description="Polar residues" evidence="1">
    <location>
        <begin position="276"/>
        <end position="292"/>
    </location>
</feature>
<evidence type="ECO:0008006" key="5">
    <source>
        <dbReference type="Google" id="ProtNLM"/>
    </source>
</evidence>
<keyword evidence="2" id="KW-0732">Signal</keyword>
<evidence type="ECO:0000256" key="1">
    <source>
        <dbReference type="SAM" id="MobiDB-lite"/>
    </source>
</evidence>
<dbReference type="OrthoDB" id="4153189at2759"/>
<evidence type="ECO:0000313" key="3">
    <source>
        <dbReference type="EMBL" id="EPE24754.1"/>
    </source>
</evidence>
<accession>S3CHJ6</accession>